<dbReference type="Proteomes" id="UP000183954">
    <property type="component" value="Unassembled WGS sequence"/>
</dbReference>
<evidence type="ECO:0000259" key="5">
    <source>
        <dbReference type="PROSITE" id="PS50932"/>
    </source>
</evidence>
<dbReference type="CDD" id="cd06267">
    <property type="entry name" value="PBP1_LacI_sugar_binding-like"/>
    <property type="match status" value="1"/>
</dbReference>
<evidence type="ECO:0000313" key="6">
    <source>
        <dbReference type="EMBL" id="SHI24032.1"/>
    </source>
</evidence>
<evidence type="ECO:0000256" key="4">
    <source>
        <dbReference type="ARBA" id="ARBA00023163"/>
    </source>
</evidence>
<gene>
    <name evidence="6" type="ORF">SAMN02746098_03299</name>
</gene>
<dbReference type="SUPFAM" id="SSF47413">
    <property type="entry name" value="lambda repressor-like DNA-binding domains"/>
    <property type="match status" value="1"/>
</dbReference>
<keyword evidence="7" id="KW-1185">Reference proteome</keyword>
<sequence length="333" mass="36359">MATIRDVARLAGVSVATVSRVINKTDSVNPETAGQVLKAIEQLQYEPNAVARGLAGKKMGIIALILPDILNPFFPALARGVEDVAHKKGLTVILGNSDDQGLKESSYIKVLKKKYVDGFIFASNTILEEDVEALRKEQIPIVLLDRGLNTASCAVIRSNNREGSKLAVKHLVEQGCQKIAHIYGPQEFITARERMLGYEEIAGRLREYSPSLMEQGNFDIESGQKAVEQLLVRHPDLDGIFAGNDLMAVGALKALHERGIPVPEQVKVCGFDGIGLTEITEPELTTIAQPVYEMGGLAAQILLDEIESGTRENKLIELDVTLIPRKSTHKEES</sequence>
<dbReference type="RefSeq" id="WP_073030810.1">
    <property type="nucleotide sequence ID" value="NZ_FQXJ01000012.1"/>
</dbReference>
<dbReference type="GO" id="GO:0003700">
    <property type="term" value="F:DNA-binding transcription factor activity"/>
    <property type="evidence" value="ECO:0007669"/>
    <property type="project" value="TreeGrafter"/>
</dbReference>
<dbReference type="SUPFAM" id="SSF53822">
    <property type="entry name" value="Periplasmic binding protein-like I"/>
    <property type="match status" value="1"/>
</dbReference>
<dbReference type="PANTHER" id="PTHR30146:SF95">
    <property type="entry name" value="RIBOSE OPERON REPRESSOR"/>
    <property type="match status" value="1"/>
</dbReference>
<name>A0A1M5ZIJ0_9FIRM</name>
<feature type="domain" description="HTH lacI-type" evidence="5">
    <location>
        <begin position="2"/>
        <end position="56"/>
    </location>
</feature>
<dbReference type="GO" id="GO:0000976">
    <property type="term" value="F:transcription cis-regulatory region binding"/>
    <property type="evidence" value="ECO:0007669"/>
    <property type="project" value="TreeGrafter"/>
</dbReference>
<dbReference type="Gene3D" id="1.10.260.40">
    <property type="entry name" value="lambda repressor-like DNA-binding domains"/>
    <property type="match status" value="1"/>
</dbReference>
<protein>
    <submittedName>
        <fullName evidence="6">Transcriptional regulator, LacI family</fullName>
    </submittedName>
</protein>
<dbReference type="InterPro" id="IPR010982">
    <property type="entry name" value="Lambda_DNA-bd_dom_sf"/>
</dbReference>
<dbReference type="CDD" id="cd01392">
    <property type="entry name" value="HTH_LacI"/>
    <property type="match status" value="1"/>
</dbReference>
<keyword evidence="3" id="KW-0238">DNA-binding</keyword>
<dbReference type="Pfam" id="PF13377">
    <property type="entry name" value="Peripla_BP_3"/>
    <property type="match status" value="1"/>
</dbReference>
<dbReference type="PROSITE" id="PS00356">
    <property type="entry name" value="HTH_LACI_1"/>
    <property type="match status" value="1"/>
</dbReference>
<keyword evidence="1" id="KW-0678">Repressor</keyword>
<dbReference type="InterPro" id="IPR000843">
    <property type="entry name" value="HTH_LacI"/>
</dbReference>
<organism evidence="6 7">
    <name type="scientific">Desulfosporosinus lacus DSM 15449</name>
    <dbReference type="NCBI Taxonomy" id="1121420"/>
    <lineage>
        <taxon>Bacteria</taxon>
        <taxon>Bacillati</taxon>
        <taxon>Bacillota</taxon>
        <taxon>Clostridia</taxon>
        <taxon>Eubacteriales</taxon>
        <taxon>Desulfitobacteriaceae</taxon>
        <taxon>Desulfosporosinus</taxon>
    </lineage>
</organism>
<evidence type="ECO:0000256" key="2">
    <source>
        <dbReference type="ARBA" id="ARBA00023015"/>
    </source>
</evidence>
<keyword evidence="4" id="KW-0804">Transcription</keyword>
<evidence type="ECO:0000256" key="1">
    <source>
        <dbReference type="ARBA" id="ARBA00022491"/>
    </source>
</evidence>
<dbReference type="OrthoDB" id="9784962at2"/>
<dbReference type="Pfam" id="PF00356">
    <property type="entry name" value="LacI"/>
    <property type="match status" value="1"/>
</dbReference>
<reference evidence="7" key="1">
    <citation type="submission" date="2016-11" db="EMBL/GenBank/DDBJ databases">
        <authorList>
            <person name="Varghese N."/>
            <person name="Submissions S."/>
        </authorList>
    </citation>
    <scope>NUCLEOTIDE SEQUENCE [LARGE SCALE GENOMIC DNA]</scope>
    <source>
        <strain evidence="7">DSM 15449</strain>
    </source>
</reference>
<dbReference type="PROSITE" id="PS50932">
    <property type="entry name" value="HTH_LACI_2"/>
    <property type="match status" value="1"/>
</dbReference>
<dbReference type="InterPro" id="IPR028082">
    <property type="entry name" value="Peripla_BP_I"/>
</dbReference>
<dbReference type="FunFam" id="1.10.260.40:FF:000002">
    <property type="entry name" value="HTH-type transcriptional repressor PurR"/>
    <property type="match status" value="1"/>
</dbReference>
<dbReference type="InterPro" id="IPR046335">
    <property type="entry name" value="LacI/GalR-like_sensor"/>
</dbReference>
<keyword evidence="2" id="KW-0805">Transcription regulation</keyword>
<dbReference type="SMART" id="SM00354">
    <property type="entry name" value="HTH_LACI"/>
    <property type="match status" value="1"/>
</dbReference>
<dbReference type="EMBL" id="FQXJ01000012">
    <property type="protein sequence ID" value="SHI24032.1"/>
    <property type="molecule type" value="Genomic_DNA"/>
</dbReference>
<dbReference type="Gene3D" id="3.40.50.2300">
    <property type="match status" value="2"/>
</dbReference>
<evidence type="ECO:0000256" key="3">
    <source>
        <dbReference type="ARBA" id="ARBA00023125"/>
    </source>
</evidence>
<accession>A0A1M5ZIJ0</accession>
<proteinExistence type="predicted"/>
<dbReference type="STRING" id="1121420.SAMN02746098_03299"/>
<dbReference type="AlphaFoldDB" id="A0A1M5ZIJ0"/>
<dbReference type="PRINTS" id="PR00036">
    <property type="entry name" value="HTHLACI"/>
</dbReference>
<evidence type="ECO:0000313" key="7">
    <source>
        <dbReference type="Proteomes" id="UP000183954"/>
    </source>
</evidence>
<dbReference type="PANTHER" id="PTHR30146">
    <property type="entry name" value="LACI-RELATED TRANSCRIPTIONAL REPRESSOR"/>
    <property type="match status" value="1"/>
</dbReference>